<evidence type="ECO:0000259" key="7">
    <source>
        <dbReference type="Pfam" id="PF05231"/>
    </source>
</evidence>
<feature type="transmembrane region" description="Helical" evidence="6">
    <location>
        <begin position="273"/>
        <end position="292"/>
    </location>
</feature>
<gene>
    <name evidence="8" type="ORF">CAL24_14845</name>
</gene>
<dbReference type="Proteomes" id="UP000215633">
    <property type="component" value="Unassembled WGS sequence"/>
</dbReference>
<keyword evidence="5 6" id="KW-0472">Membrane</keyword>
<dbReference type="GO" id="GO:0005886">
    <property type="term" value="C:plasma membrane"/>
    <property type="evidence" value="ECO:0007669"/>
    <property type="project" value="UniProtKB-SubCell"/>
</dbReference>
<evidence type="ECO:0000256" key="2">
    <source>
        <dbReference type="ARBA" id="ARBA00022475"/>
    </source>
</evidence>
<feature type="transmembrane region" description="Helical" evidence="6">
    <location>
        <begin position="33"/>
        <end position="52"/>
    </location>
</feature>
<keyword evidence="2" id="KW-1003">Cell membrane</keyword>
<sequence length="413" mass="43493">MASPLFRFALSLLFWAALYMASGFVSLELDDPSTRVAFVWLPAGVAVSAFLLTGGLRRWAVLFAALLASRLVLDAWAHHDVLRSVVIGCISLAGDAAIAWLLRRYARLGDDLYAVLVLIGATVVVSAIAAALGVGWLSYLRTVSFLDTVWVWWAANVTGVLVPAIVIMSWTDVAGVPQRLGARAAAAGLVAWLLLGLCAWYVFAEMTPYTGKAALVFPLACAPILLAAVMSVAWGSRGGALALLSLAAIALYYAADNRGAFFPHGLRPGEPLLLAQCYLSATALLLAFLWVYTNGRRPGGAAANTPAAIMYQYDPASGGLAWDGDPQAALGLDAAPLATLDELLARVHPDDRAALRAHWAAVAQGQPGAPLTLRVAAARGWVQVLDRGPTAIGGAAGATVVGTWQVKRQGTWR</sequence>
<keyword evidence="3 6" id="KW-0812">Transmembrane</keyword>
<feature type="transmembrane region" description="Helical" evidence="6">
    <location>
        <begin position="215"/>
        <end position="234"/>
    </location>
</feature>
<comment type="subcellular location">
    <subcellularLocation>
        <location evidence="1">Cell membrane</location>
        <topology evidence="1">Multi-pass membrane protein</topology>
    </subcellularLocation>
</comment>
<evidence type="ECO:0000256" key="4">
    <source>
        <dbReference type="ARBA" id="ARBA00022989"/>
    </source>
</evidence>
<feature type="domain" description="MASE1" evidence="7">
    <location>
        <begin position="16"/>
        <end position="262"/>
    </location>
</feature>
<evidence type="ECO:0000313" key="9">
    <source>
        <dbReference type="Proteomes" id="UP000215633"/>
    </source>
</evidence>
<keyword evidence="9" id="KW-1185">Reference proteome</keyword>
<accession>A0A261VS42</accession>
<dbReference type="RefSeq" id="WP_094807075.1">
    <property type="nucleotide sequence ID" value="NZ_NEVT01000006.1"/>
</dbReference>
<organism evidence="8 9">
    <name type="scientific">Bordetella genomosp. 2</name>
    <dbReference type="NCBI Taxonomy" id="1983456"/>
    <lineage>
        <taxon>Bacteria</taxon>
        <taxon>Pseudomonadati</taxon>
        <taxon>Pseudomonadota</taxon>
        <taxon>Betaproteobacteria</taxon>
        <taxon>Burkholderiales</taxon>
        <taxon>Alcaligenaceae</taxon>
        <taxon>Bordetella</taxon>
    </lineage>
</organism>
<reference evidence="9" key="1">
    <citation type="submission" date="2017-05" db="EMBL/GenBank/DDBJ databases">
        <title>Complete and WGS of Bordetella genogroups.</title>
        <authorList>
            <person name="Spilker T."/>
            <person name="Lipuma J."/>
        </authorList>
    </citation>
    <scope>NUCLEOTIDE SEQUENCE [LARGE SCALE GENOMIC DNA]</scope>
    <source>
        <strain evidence="9">AU8256</strain>
    </source>
</reference>
<dbReference type="EMBL" id="NEVT01000006">
    <property type="protein sequence ID" value="OZI76410.1"/>
    <property type="molecule type" value="Genomic_DNA"/>
</dbReference>
<evidence type="ECO:0000256" key="6">
    <source>
        <dbReference type="SAM" id="Phobius"/>
    </source>
</evidence>
<evidence type="ECO:0000256" key="5">
    <source>
        <dbReference type="ARBA" id="ARBA00023136"/>
    </source>
</evidence>
<comment type="caution">
    <text evidence="8">The sequence shown here is derived from an EMBL/GenBank/DDBJ whole genome shotgun (WGS) entry which is preliminary data.</text>
</comment>
<dbReference type="AlphaFoldDB" id="A0A261VS42"/>
<keyword evidence="4 6" id="KW-1133">Transmembrane helix</keyword>
<feature type="transmembrane region" description="Helical" evidence="6">
    <location>
        <begin position="114"/>
        <end position="138"/>
    </location>
</feature>
<name>A0A261VS42_9BORD</name>
<feature type="transmembrane region" description="Helical" evidence="6">
    <location>
        <begin position="182"/>
        <end position="203"/>
    </location>
</feature>
<dbReference type="Gene3D" id="3.30.450.20">
    <property type="entry name" value="PAS domain"/>
    <property type="match status" value="1"/>
</dbReference>
<dbReference type="Pfam" id="PF05231">
    <property type="entry name" value="MASE1"/>
    <property type="match status" value="1"/>
</dbReference>
<feature type="transmembrane region" description="Helical" evidence="6">
    <location>
        <begin position="241"/>
        <end position="261"/>
    </location>
</feature>
<evidence type="ECO:0000256" key="3">
    <source>
        <dbReference type="ARBA" id="ARBA00022692"/>
    </source>
</evidence>
<feature type="transmembrane region" description="Helical" evidence="6">
    <location>
        <begin position="150"/>
        <end position="170"/>
    </location>
</feature>
<evidence type="ECO:0000256" key="1">
    <source>
        <dbReference type="ARBA" id="ARBA00004651"/>
    </source>
</evidence>
<evidence type="ECO:0000313" key="8">
    <source>
        <dbReference type="EMBL" id="OZI76410.1"/>
    </source>
</evidence>
<dbReference type="InterPro" id="IPR007895">
    <property type="entry name" value="MASE1"/>
</dbReference>
<protein>
    <recommendedName>
        <fullName evidence="7">MASE1 domain-containing protein</fullName>
    </recommendedName>
</protein>
<feature type="transmembrane region" description="Helical" evidence="6">
    <location>
        <begin position="84"/>
        <end position="102"/>
    </location>
</feature>
<proteinExistence type="predicted"/>